<dbReference type="EMBL" id="CAXDID020000088">
    <property type="protein sequence ID" value="CAL6021083.1"/>
    <property type="molecule type" value="Genomic_DNA"/>
</dbReference>
<protein>
    <submittedName>
        <fullName evidence="2">Hypothetical_protein</fullName>
    </submittedName>
</protein>
<comment type="caution">
    <text evidence="1">The sequence shown here is derived from an EMBL/GenBank/DDBJ whole genome shotgun (WGS) entry which is preliminary data.</text>
</comment>
<organism evidence="1">
    <name type="scientific">Hexamita inflata</name>
    <dbReference type="NCBI Taxonomy" id="28002"/>
    <lineage>
        <taxon>Eukaryota</taxon>
        <taxon>Metamonada</taxon>
        <taxon>Diplomonadida</taxon>
        <taxon>Hexamitidae</taxon>
        <taxon>Hexamitinae</taxon>
        <taxon>Hexamita</taxon>
    </lineage>
</organism>
<evidence type="ECO:0000313" key="1">
    <source>
        <dbReference type="EMBL" id="CAI9934253.1"/>
    </source>
</evidence>
<gene>
    <name evidence="1" type="ORF">HINF_LOCUS21898</name>
    <name evidence="2" type="ORF">HINF_LOCUS27996</name>
</gene>
<keyword evidence="3" id="KW-1185">Reference proteome</keyword>
<dbReference type="Proteomes" id="UP001642409">
    <property type="component" value="Unassembled WGS sequence"/>
</dbReference>
<dbReference type="EMBL" id="CATOUU010000564">
    <property type="protein sequence ID" value="CAI9934253.1"/>
    <property type="molecule type" value="Genomic_DNA"/>
</dbReference>
<dbReference type="AlphaFoldDB" id="A0AA86P9D2"/>
<reference evidence="1" key="1">
    <citation type="submission" date="2023-06" db="EMBL/GenBank/DDBJ databases">
        <authorList>
            <person name="Kurt Z."/>
        </authorList>
    </citation>
    <scope>NUCLEOTIDE SEQUENCE</scope>
</reference>
<accession>A0AA86P9D2</accession>
<evidence type="ECO:0000313" key="2">
    <source>
        <dbReference type="EMBL" id="CAL6021083.1"/>
    </source>
</evidence>
<sequence>MIVHYVANAQEHANYVASAVVTERQDHQTQISAGQFNLEAHVRVQNDIASQLEQNAIQNQRKPKRVIPPENQRRTYKLGELVLLQSQFKEMQKTLIYGQRQKDVDEHIATLLRMSTSSVKTYRLKHIAGIDITIIKQRGPPRKLKETHLNQIVQNVRADMTLREAALEVNIQHEKDNHPEWTIDQQKQAAQLVPFVSPTTVYNALKNKQQLNKLFVYPCINPEQIIICQKYIVLIFMCTTHQFKLQIMVVDSYKYLKIVQ</sequence>
<reference evidence="2 3" key="2">
    <citation type="submission" date="2024-07" db="EMBL/GenBank/DDBJ databases">
        <authorList>
            <person name="Akdeniz Z."/>
        </authorList>
    </citation>
    <scope>NUCLEOTIDE SEQUENCE [LARGE SCALE GENOMIC DNA]</scope>
</reference>
<evidence type="ECO:0000313" key="3">
    <source>
        <dbReference type="Proteomes" id="UP001642409"/>
    </source>
</evidence>
<proteinExistence type="predicted"/>
<name>A0AA86P9D2_9EUKA</name>